<dbReference type="EMBL" id="JAVYJV010000002">
    <property type="protein sequence ID" value="KAK4377620.1"/>
    <property type="molecule type" value="Genomic_DNA"/>
</dbReference>
<sequence>MAKTSKDDGGSAKCLSGILRRILCSGSLPTHPCDQFIISEQKVSVSSLDNYMPQFDLAENFHHKRVRTSTSFCEILAFDQEKTEPEKSCNCRKLHVCRKQNVRKLMKPEDYFRRVSVVGSKAETRKNQTNKSKHNTGKLNKKFTKFEHPNYAMITDNVEKSKEINREADYYIKALGEICRLTEETVKKSCWVGGGTSYMFESLLDLCFHFEQQLLDRLINQVVQELAYYF</sequence>
<dbReference type="Proteomes" id="UP001291623">
    <property type="component" value="Unassembled WGS sequence"/>
</dbReference>
<evidence type="ECO:0000313" key="2">
    <source>
        <dbReference type="Proteomes" id="UP001291623"/>
    </source>
</evidence>
<dbReference type="PANTHER" id="PTHR35499">
    <property type="entry name" value="OS05G0128300 PROTEIN"/>
    <property type="match status" value="1"/>
</dbReference>
<comment type="caution">
    <text evidence="1">The sequence shown here is derived from an EMBL/GenBank/DDBJ whole genome shotgun (WGS) entry which is preliminary data.</text>
</comment>
<dbReference type="AlphaFoldDB" id="A0AAE1VXC7"/>
<dbReference type="PANTHER" id="PTHR35499:SF4">
    <property type="entry name" value="ALC-INTERACTING PROTEIN 1"/>
    <property type="match status" value="1"/>
</dbReference>
<accession>A0AAE1VXC7</accession>
<protein>
    <submittedName>
        <fullName evidence="1">Uncharacterized protein</fullName>
    </submittedName>
</protein>
<evidence type="ECO:0000313" key="1">
    <source>
        <dbReference type="EMBL" id="KAK4377620.1"/>
    </source>
</evidence>
<gene>
    <name evidence="1" type="ORF">RND71_003916</name>
</gene>
<organism evidence="1 2">
    <name type="scientific">Anisodus tanguticus</name>
    <dbReference type="NCBI Taxonomy" id="243964"/>
    <lineage>
        <taxon>Eukaryota</taxon>
        <taxon>Viridiplantae</taxon>
        <taxon>Streptophyta</taxon>
        <taxon>Embryophyta</taxon>
        <taxon>Tracheophyta</taxon>
        <taxon>Spermatophyta</taxon>
        <taxon>Magnoliopsida</taxon>
        <taxon>eudicotyledons</taxon>
        <taxon>Gunneridae</taxon>
        <taxon>Pentapetalae</taxon>
        <taxon>asterids</taxon>
        <taxon>lamiids</taxon>
        <taxon>Solanales</taxon>
        <taxon>Solanaceae</taxon>
        <taxon>Solanoideae</taxon>
        <taxon>Hyoscyameae</taxon>
        <taxon>Anisodus</taxon>
    </lineage>
</organism>
<keyword evidence="2" id="KW-1185">Reference proteome</keyword>
<reference evidence="1" key="1">
    <citation type="submission" date="2023-12" db="EMBL/GenBank/DDBJ databases">
        <title>Genome assembly of Anisodus tanguticus.</title>
        <authorList>
            <person name="Wang Y.-J."/>
        </authorList>
    </citation>
    <scope>NUCLEOTIDE SEQUENCE</scope>
    <source>
        <strain evidence="1">KB-2021</strain>
        <tissue evidence="1">Leaf</tissue>
    </source>
</reference>
<name>A0AAE1VXC7_9SOLA</name>
<proteinExistence type="predicted"/>